<dbReference type="AlphaFoldDB" id="A0A7H0GP40"/>
<dbReference type="KEGG" id="daer:H9K75_09560"/>
<proteinExistence type="predicted"/>
<organism evidence="5 6">
    <name type="scientific">Diaphorobacter aerolatus</name>
    <dbReference type="NCBI Taxonomy" id="1288495"/>
    <lineage>
        <taxon>Bacteria</taxon>
        <taxon>Pseudomonadati</taxon>
        <taxon>Pseudomonadota</taxon>
        <taxon>Betaproteobacteria</taxon>
        <taxon>Burkholderiales</taxon>
        <taxon>Comamonadaceae</taxon>
        <taxon>Diaphorobacter</taxon>
    </lineage>
</organism>
<dbReference type="Pfam" id="PF12796">
    <property type="entry name" value="Ank_2"/>
    <property type="match status" value="1"/>
</dbReference>
<dbReference type="PANTHER" id="PTHR24173:SF74">
    <property type="entry name" value="ANKYRIN REPEAT DOMAIN-CONTAINING PROTEIN 16"/>
    <property type="match status" value="1"/>
</dbReference>
<gene>
    <name evidence="5" type="ORF">H9K75_09560</name>
</gene>
<dbReference type="EMBL" id="CP060783">
    <property type="protein sequence ID" value="QNP50056.1"/>
    <property type="molecule type" value="Genomic_DNA"/>
</dbReference>
<protein>
    <submittedName>
        <fullName evidence="5">Ankyrin repeat domain-containing protein</fullName>
    </submittedName>
</protein>
<dbReference type="PROSITE" id="PS50088">
    <property type="entry name" value="ANK_REPEAT"/>
    <property type="match status" value="4"/>
</dbReference>
<sequence length="262" mass="27615">MRPVKTPVSVSLRFNLLCAGLVALSAASFAQSPAREAVHKANAETYRQIAATTTESARRQAVHGKALGEQLLKFSQAGDELAVRKLLARDAPVNARDEQGNTPLLLATAGNHIEVARSLILQGADVNLQNAQKDSAYLLASARGHLEILRMTLSRGADLQSTNRYGGTGLIPACERGHVAVAKALIDAGVNLNHVNDLGWTCLLEAIVLSDGGAPHQQIVRDVIAAGADVNLADKDGVTPLAHARKRNQRAIAELLTAAGAQ</sequence>
<keyword evidence="6" id="KW-1185">Reference proteome</keyword>
<dbReference type="PROSITE" id="PS50297">
    <property type="entry name" value="ANK_REP_REGION"/>
    <property type="match status" value="2"/>
</dbReference>
<dbReference type="InterPro" id="IPR036770">
    <property type="entry name" value="Ankyrin_rpt-contain_sf"/>
</dbReference>
<feature type="repeat" description="ANK" evidence="3">
    <location>
        <begin position="236"/>
        <end position="262"/>
    </location>
</feature>
<reference evidence="5 6" key="1">
    <citation type="submission" date="2020-08" db="EMBL/GenBank/DDBJ databases">
        <title>Genome sequence of Diaphorobacter aerolatus KACC 16536T.</title>
        <authorList>
            <person name="Hyun D.-W."/>
            <person name="Bae J.-W."/>
        </authorList>
    </citation>
    <scope>NUCLEOTIDE SEQUENCE [LARGE SCALE GENOMIC DNA]</scope>
    <source>
        <strain evidence="5 6">KACC 16536</strain>
    </source>
</reference>
<accession>A0A7H0GP40</accession>
<feature type="repeat" description="ANK" evidence="3">
    <location>
        <begin position="165"/>
        <end position="197"/>
    </location>
</feature>
<name>A0A7H0GP40_9BURK</name>
<dbReference type="Gene3D" id="1.25.40.20">
    <property type="entry name" value="Ankyrin repeat-containing domain"/>
    <property type="match status" value="1"/>
</dbReference>
<feature type="chain" id="PRO_5029021503" evidence="4">
    <location>
        <begin position="31"/>
        <end position="262"/>
    </location>
</feature>
<dbReference type="Proteomes" id="UP000516028">
    <property type="component" value="Chromosome"/>
</dbReference>
<evidence type="ECO:0000313" key="6">
    <source>
        <dbReference type="Proteomes" id="UP000516028"/>
    </source>
</evidence>
<feature type="repeat" description="ANK" evidence="3">
    <location>
        <begin position="132"/>
        <end position="164"/>
    </location>
</feature>
<evidence type="ECO:0000256" key="1">
    <source>
        <dbReference type="ARBA" id="ARBA00022737"/>
    </source>
</evidence>
<dbReference type="SMART" id="SM00248">
    <property type="entry name" value="ANK"/>
    <property type="match status" value="5"/>
</dbReference>
<dbReference type="Pfam" id="PF13637">
    <property type="entry name" value="Ank_4"/>
    <property type="match status" value="1"/>
</dbReference>
<evidence type="ECO:0000256" key="3">
    <source>
        <dbReference type="PROSITE-ProRule" id="PRU00023"/>
    </source>
</evidence>
<dbReference type="RefSeq" id="WP_187725596.1">
    <property type="nucleotide sequence ID" value="NZ_CP060783.1"/>
</dbReference>
<feature type="signal peptide" evidence="4">
    <location>
        <begin position="1"/>
        <end position="30"/>
    </location>
</feature>
<evidence type="ECO:0000313" key="5">
    <source>
        <dbReference type="EMBL" id="QNP50056.1"/>
    </source>
</evidence>
<feature type="repeat" description="ANK" evidence="3">
    <location>
        <begin position="99"/>
        <end position="131"/>
    </location>
</feature>
<keyword evidence="1" id="KW-0677">Repeat</keyword>
<evidence type="ECO:0000256" key="4">
    <source>
        <dbReference type="SAM" id="SignalP"/>
    </source>
</evidence>
<dbReference type="PANTHER" id="PTHR24173">
    <property type="entry name" value="ANKYRIN REPEAT CONTAINING"/>
    <property type="match status" value="1"/>
</dbReference>
<dbReference type="SUPFAM" id="SSF48403">
    <property type="entry name" value="Ankyrin repeat"/>
    <property type="match status" value="1"/>
</dbReference>
<evidence type="ECO:0000256" key="2">
    <source>
        <dbReference type="ARBA" id="ARBA00023043"/>
    </source>
</evidence>
<dbReference type="InterPro" id="IPR002110">
    <property type="entry name" value="Ankyrin_rpt"/>
</dbReference>
<keyword evidence="4" id="KW-0732">Signal</keyword>
<keyword evidence="2 3" id="KW-0040">ANK repeat</keyword>